<evidence type="ECO:0000256" key="12">
    <source>
        <dbReference type="PROSITE-ProRule" id="PRU00124"/>
    </source>
</evidence>
<evidence type="ECO:0000313" key="16">
    <source>
        <dbReference type="EMBL" id="CAF3893230.1"/>
    </source>
</evidence>
<comment type="caution">
    <text evidence="16">The sequence shown here is derived from an EMBL/GenBank/DDBJ whole genome shotgun (WGS) entry which is preliminary data.</text>
</comment>
<evidence type="ECO:0000256" key="4">
    <source>
        <dbReference type="ARBA" id="ARBA00022692"/>
    </source>
</evidence>
<feature type="non-terminal residue" evidence="16">
    <location>
        <position position="1903"/>
    </location>
</feature>
<dbReference type="EMBL" id="CAJOBJ010001725">
    <property type="protein sequence ID" value="CAF3893230.1"/>
    <property type="molecule type" value="Genomic_DNA"/>
</dbReference>
<dbReference type="GO" id="GO:0031012">
    <property type="term" value="C:extracellular matrix"/>
    <property type="evidence" value="ECO:0007669"/>
    <property type="project" value="TreeGrafter"/>
</dbReference>
<evidence type="ECO:0000256" key="10">
    <source>
        <dbReference type="ARBA" id="ARBA00023157"/>
    </source>
</evidence>
<keyword evidence="7" id="KW-0130">Cell adhesion</keyword>
<evidence type="ECO:0000256" key="9">
    <source>
        <dbReference type="ARBA" id="ARBA00023136"/>
    </source>
</evidence>
<dbReference type="Pfam" id="PF01826">
    <property type="entry name" value="TIL"/>
    <property type="match status" value="3"/>
</dbReference>
<dbReference type="Gene3D" id="2.60.120.260">
    <property type="entry name" value="Galactose-binding domain-like"/>
    <property type="match status" value="1"/>
</dbReference>
<keyword evidence="4" id="KW-0812">Transmembrane</keyword>
<dbReference type="Gene3D" id="4.10.400.10">
    <property type="entry name" value="Low-density Lipoprotein Receptor"/>
    <property type="match status" value="2"/>
</dbReference>
<dbReference type="InterPro" id="IPR001846">
    <property type="entry name" value="VWF_type-D"/>
</dbReference>
<comment type="similarity">
    <text evidence="3">Belongs to the thrombospondin family.</text>
</comment>
<dbReference type="SUPFAM" id="SSF49785">
    <property type="entry name" value="Galactose-binding domain-like"/>
    <property type="match status" value="1"/>
</dbReference>
<dbReference type="PROSITE" id="PS50022">
    <property type="entry name" value="FA58C_3"/>
    <property type="match status" value="1"/>
</dbReference>
<feature type="domain" description="F5/8 type C" evidence="14">
    <location>
        <begin position="1316"/>
        <end position="1456"/>
    </location>
</feature>
<evidence type="ECO:0008006" key="18">
    <source>
        <dbReference type="Google" id="ProtNLM"/>
    </source>
</evidence>
<dbReference type="InterPro" id="IPR008979">
    <property type="entry name" value="Galactose-bd-like_sf"/>
</dbReference>
<gene>
    <name evidence="16" type="ORF">GIL414_LOCUS6161</name>
</gene>
<evidence type="ECO:0000256" key="2">
    <source>
        <dbReference type="ARBA" id="ARBA00004239"/>
    </source>
</evidence>
<sequence length="1903" mass="207369">TVIDVGRNGSCVKADQCTCYYHGKYYLPRKAISIDCNECICNGGTWSCTRKHCSKICSVTGSTHIQTFDGKHYATRGSCEYTLVEEIRAATGLNIAMANPDKTSSNYKELTVKVNQTYVYIQDKNVYINGQVHPVLPFKNDLITVQRETSAFLVLLGRGFNIQFDGIRIYIRLDPIFVNNTRGLCGTYDYNSQNDFLTHISIVETNIKTFVDDYKTDIACITPSYGHPCQQNIANEKPAQDKCALLKSDLFASCASTVNPSQFVANCEFDLCSNTNAHFQNVYFCSAVAAYARECQLANITTNWLSDARIQSVCRNAQYGQCLGGAAYSDCAPKCSQTCHQLTISGQTCSERECIAGCSCPSQTYLDVAVQSQPQCVPKSQCSCYDSESNTYIKAGGVAKRSCGDCTCNNGAWSCASQLCEKAIGCPANQIYVANASSCPKTCDNINTWKDCGITFEGCTCPAGQVLSQDLKTCVVTSTCPCRYAGHLYGSNEVIRRGCSQCRCAGASWSCVERRCDATCSGTGDPHYSTFDGLRYSYQGNCKYILTQTKDRAFRVITENVQCGTSGVTCAKNIVIKYNSITISLMRGREPLVNDVEIKDLTLGRRVFGDVTLMKSGLFVFVNSSNFMIRWDEKTRIYVTVHDNLKGQMAGLCGDFDGDSSDDLNTANGVPGTIGEMVDSWKVEQTCVTEPSPIMDSSAPCSNFEARREWAEKECYQVIDKSETNPFLPCIKKLDETVVRSYYIECLYDACHCDTGGDCECLCTSLSAFAEKCQSLDVPVKWRTQEKCALQCEYGKIYMPCGPICQPTCRDIYLAENYNCVDSGCQEGCFCPEGEVMDETGACVIPEECPCIDQNLAYPVGSKIIRNCDECECMNGTFHCEQLENCVPKCSQREFTCNATSTCIPLEWVCDKTPDCEDGSDEYQCNVTTVATSTASLWSTKTTPMISTSGHTTPFCDTGLCLVLNVERCIPVDELCDGEKFCDDGTDEISILFPGFGNCIQTTVLPLNTTTGMVCTPPDQNICGLCLEPEKFCNGICDCKQDCLDEADCTPCTLKCKGSDACITPKQLCNRKCDCVETCSDEEDCIMPTPPPCTEFTCDVTIANPIGKCVNHTHVCDGYPDCVDKTDEGKDHCNYTTTKKISQATSEVSATTAVPEVCTNASNNYQAFPLNSPLILTVSSPQIPELTTIREISPQHPITVIGTKEVYTTIYFSSMYEVMEIDLIATSKLRYFAARTDDQKPSVNGVIQASSTDTNVHYVIHIVPPSTQFTKIVSLTIITTVTTNITSIQIKACTGPITTPFTTASVGPTETTPHRCEDEMGLRNGFIPTSDIYVSSNKEAGNTLDTIRLGNAKYWVAASGDLTPWIEIRFSSNNAKTLTGFQIRGEITEINVQYDTLTAKNINYTHNPVRRIAPSSSAISTIFFVEPLIDVTRIRFNLNRVLSNTVIMEQIELLGCAESSTVFSTTSGTAPSGTPISSTARGSTETTPPYVCKSENILSNAAIAKDDVRVVFNNQVVTDNAKENGAGVDMDKNEYITIYFSKIQTIDSVVILPNSNIQSYSISYTKTNGDEYILVEDQESLETKFNLIETRTIKILPRTKIRNSLPYHIRLAIYVCGELTTTVTGATSAITTERFTSKTTPLYTFTSTLETTEGETVEIAGPEITPTPHSFTPTFETSQPGSMSSIPTTASSPRWTGSVTTSTASTHICTLEEGMDKPQYLLEPVLNGAHSPRSPNISPNGEGVTFTSQTAEIEIELAPFIAPIIEYLSIANTTITNVNRLYITIIASNGSTIRTLDSSVGSTVVTGFPDTPLPVNSTLLITFDTNDQKPPSAVTLSILACFHPELSTTVISTTSGHPTTGTSSTKGQPSSTGSSPTTIGATGSSVPSPTSTRLPTGSSSTLI</sequence>
<dbReference type="SUPFAM" id="SSF57424">
    <property type="entry name" value="LDL receptor-like module"/>
    <property type="match status" value="1"/>
</dbReference>
<reference evidence="16" key="1">
    <citation type="submission" date="2021-02" db="EMBL/GenBank/DDBJ databases">
        <authorList>
            <person name="Nowell W R."/>
        </authorList>
    </citation>
    <scope>NUCLEOTIDE SEQUENCE</scope>
</reference>
<dbReference type="PRINTS" id="PR00261">
    <property type="entry name" value="LDLRECEPTOR"/>
</dbReference>
<dbReference type="SMART" id="SM00215">
    <property type="entry name" value="VWC_out"/>
    <property type="match status" value="3"/>
</dbReference>
<evidence type="ECO:0000256" key="1">
    <source>
        <dbReference type="ARBA" id="ARBA00004167"/>
    </source>
</evidence>
<dbReference type="SMART" id="SM00832">
    <property type="entry name" value="C8"/>
    <property type="match status" value="2"/>
</dbReference>
<dbReference type="InterPro" id="IPR001007">
    <property type="entry name" value="VWF_dom"/>
</dbReference>
<keyword evidence="8" id="KW-1133">Transmembrane helix</keyword>
<organism evidence="16 17">
    <name type="scientific">Rotaria magnacalcarata</name>
    <dbReference type="NCBI Taxonomy" id="392030"/>
    <lineage>
        <taxon>Eukaryota</taxon>
        <taxon>Metazoa</taxon>
        <taxon>Spiralia</taxon>
        <taxon>Gnathifera</taxon>
        <taxon>Rotifera</taxon>
        <taxon>Eurotatoria</taxon>
        <taxon>Bdelloidea</taxon>
        <taxon>Philodinida</taxon>
        <taxon>Philodinidae</taxon>
        <taxon>Rotaria</taxon>
    </lineage>
</organism>
<dbReference type="InterPro" id="IPR002172">
    <property type="entry name" value="LDrepeatLR_classA_rpt"/>
</dbReference>
<dbReference type="Pfam" id="PF00094">
    <property type="entry name" value="VWD"/>
    <property type="match status" value="2"/>
</dbReference>
<evidence type="ECO:0000259" key="14">
    <source>
        <dbReference type="PROSITE" id="PS50022"/>
    </source>
</evidence>
<dbReference type="InterPro" id="IPR023415">
    <property type="entry name" value="LDLR_class-A_CS"/>
</dbReference>
<dbReference type="CDD" id="cd19941">
    <property type="entry name" value="TIL"/>
    <property type="match status" value="3"/>
</dbReference>
<feature type="region of interest" description="Disordered" evidence="13">
    <location>
        <begin position="1465"/>
        <end position="1487"/>
    </location>
</feature>
<dbReference type="Proteomes" id="UP000681720">
    <property type="component" value="Unassembled WGS sequence"/>
</dbReference>
<dbReference type="PROSITE" id="PS50068">
    <property type="entry name" value="LDLRA_2"/>
    <property type="match status" value="2"/>
</dbReference>
<dbReference type="PANTHER" id="PTHR11339:SF386">
    <property type="entry name" value="HEMOLECTIN, ISOFORM A"/>
    <property type="match status" value="1"/>
</dbReference>
<feature type="region of interest" description="Disordered" evidence="13">
    <location>
        <begin position="1852"/>
        <end position="1903"/>
    </location>
</feature>
<dbReference type="FunFam" id="4.10.400.10:FF:000002">
    <property type="entry name" value="Low-density lipoprotein receptor-related protein 1"/>
    <property type="match status" value="1"/>
</dbReference>
<dbReference type="InterPro" id="IPR050780">
    <property type="entry name" value="Mucin_vWF_Thrombospondin_sf"/>
</dbReference>
<keyword evidence="9" id="KW-0472">Membrane</keyword>
<evidence type="ECO:0000256" key="11">
    <source>
        <dbReference type="ARBA" id="ARBA00023180"/>
    </source>
</evidence>
<dbReference type="GO" id="GO:0016020">
    <property type="term" value="C:membrane"/>
    <property type="evidence" value="ECO:0007669"/>
    <property type="project" value="UniProtKB-SubCell"/>
</dbReference>
<feature type="compositionally biased region" description="Low complexity" evidence="13">
    <location>
        <begin position="1465"/>
        <end position="1480"/>
    </location>
</feature>
<accession>A0A8S2L9N5</accession>
<dbReference type="PROSITE" id="PS51233">
    <property type="entry name" value="VWFD"/>
    <property type="match status" value="2"/>
</dbReference>
<feature type="domain" description="VWFD" evidence="15">
    <location>
        <begin position="55"/>
        <end position="221"/>
    </location>
</feature>
<dbReference type="InterPro" id="IPR000421">
    <property type="entry name" value="FA58C"/>
</dbReference>
<comment type="subcellular location">
    <subcellularLocation>
        <location evidence="1">Membrane</location>
        <topology evidence="1">Single-pass membrane protein</topology>
    </subcellularLocation>
    <subcellularLocation>
        <location evidence="2">Secreted</location>
        <location evidence="2">Extracellular space</location>
    </subcellularLocation>
</comment>
<dbReference type="SMART" id="SM00216">
    <property type="entry name" value="VWD"/>
    <property type="match status" value="2"/>
</dbReference>
<feature type="region of interest" description="Disordered" evidence="13">
    <location>
        <begin position="1675"/>
        <end position="1699"/>
    </location>
</feature>
<feature type="compositionally biased region" description="Polar residues" evidence="13">
    <location>
        <begin position="1886"/>
        <end position="1903"/>
    </location>
</feature>
<feature type="compositionally biased region" description="Low complexity" evidence="13">
    <location>
        <begin position="1852"/>
        <end position="1885"/>
    </location>
</feature>
<evidence type="ECO:0000256" key="6">
    <source>
        <dbReference type="ARBA" id="ARBA00022737"/>
    </source>
</evidence>
<dbReference type="InterPro" id="IPR002919">
    <property type="entry name" value="TIL_dom"/>
</dbReference>
<keyword evidence="5" id="KW-0732">Signal</keyword>
<dbReference type="PANTHER" id="PTHR11339">
    <property type="entry name" value="EXTRACELLULAR MATRIX GLYCOPROTEIN RELATED"/>
    <property type="match status" value="1"/>
</dbReference>
<protein>
    <recommendedName>
        <fullName evidence="18">SCO-spondin</fullName>
    </recommendedName>
</protein>
<name>A0A8S2L9N5_9BILA</name>
<evidence type="ECO:0000256" key="13">
    <source>
        <dbReference type="SAM" id="MobiDB-lite"/>
    </source>
</evidence>
<evidence type="ECO:0000256" key="3">
    <source>
        <dbReference type="ARBA" id="ARBA00009456"/>
    </source>
</evidence>
<keyword evidence="6" id="KW-0677">Repeat</keyword>
<dbReference type="PROSITE" id="PS01209">
    <property type="entry name" value="LDLRA_1"/>
    <property type="match status" value="2"/>
</dbReference>
<keyword evidence="10 12" id="KW-1015">Disulfide bond</keyword>
<dbReference type="SUPFAM" id="SSF57603">
    <property type="entry name" value="FnI-like domain"/>
    <property type="match status" value="1"/>
</dbReference>
<dbReference type="Pfam" id="PF08742">
    <property type="entry name" value="C8"/>
    <property type="match status" value="2"/>
</dbReference>
<dbReference type="InterPro" id="IPR014853">
    <property type="entry name" value="VWF/SSPO/ZAN-like_Cys-rich_dom"/>
</dbReference>
<dbReference type="GO" id="GO:0007155">
    <property type="term" value="P:cell adhesion"/>
    <property type="evidence" value="ECO:0007669"/>
    <property type="project" value="UniProtKB-KW"/>
</dbReference>
<dbReference type="SMART" id="SM00192">
    <property type="entry name" value="LDLa"/>
    <property type="match status" value="4"/>
</dbReference>
<dbReference type="CDD" id="cd00112">
    <property type="entry name" value="LDLa"/>
    <property type="match status" value="2"/>
</dbReference>
<dbReference type="Gene3D" id="2.10.25.10">
    <property type="entry name" value="Laminin"/>
    <property type="match status" value="3"/>
</dbReference>
<evidence type="ECO:0000256" key="7">
    <source>
        <dbReference type="ARBA" id="ARBA00022889"/>
    </source>
</evidence>
<feature type="domain" description="VWFD" evidence="15">
    <location>
        <begin position="518"/>
        <end position="688"/>
    </location>
</feature>
<dbReference type="InterPro" id="IPR036055">
    <property type="entry name" value="LDL_receptor-like_sf"/>
</dbReference>
<dbReference type="SUPFAM" id="SSF57567">
    <property type="entry name" value="Serine protease inhibitors"/>
    <property type="match status" value="3"/>
</dbReference>
<dbReference type="Pfam" id="PF00057">
    <property type="entry name" value="Ldl_recept_a"/>
    <property type="match status" value="1"/>
</dbReference>
<comment type="caution">
    <text evidence="12">Lacks conserved residue(s) required for the propagation of feature annotation.</text>
</comment>
<dbReference type="GO" id="GO:0005615">
    <property type="term" value="C:extracellular space"/>
    <property type="evidence" value="ECO:0007669"/>
    <property type="project" value="TreeGrafter"/>
</dbReference>
<evidence type="ECO:0000256" key="8">
    <source>
        <dbReference type="ARBA" id="ARBA00022989"/>
    </source>
</evidence>
<keyword evidence="11" id="KW-0325">Glycoprotein</keyword>
<feature type="non-terminal residue" evidence="16">
    <location>
        <position position="1"/>
    </location>
</feature>
<evidence type="ECO:0000313" key="17">
    <source>
        <dbReference type="Proteomes" id="UP000681720"/>
    </source>
</evidence>
<proteinExistence type="inferred from homology"/>
<evidence type="ECO:0000259" key="15">
    <source>
        <dbReference type="PROSITE" id="PS51233"/>
    </source>
</evidence>
<evidence type="ECO:0000256" key="5">
    <source>
        <dbReference type="ARBA" id="ARBA00022729"/>
    </source>
</evidence>
<feature type="disulfide bond" evidence="12">
    <location>
        <begin position="910"/>
        <end position="925"/>
    </location>
</feature>
<dbReference type="InterPro" id="IPR036084">
    <property type="entry name" value="Ser_inhib-like_sf"/>
</dbReference>